<dbReference type="OrthoDB" id="2505969at2759"/>
<dbReference type="AlphaFoldDB" id="A0A9P7A3A6"/>
<comment type="caution">
    <text evidence="1">The sequence shown here is derived from an EMBL/GenBank/DDBJ whole genome shotgun (WGS) entry which is preliminary data.</text>
</comment>
<dbReference type="InterPro" id="IPR040521">
    <property type="entry name" value="KDZ"/>
</dbReference>
<reference evidence="1" key="1">
    <citation type="journal article" date="2020" name="New Phytol.">
        <title>Comparative genomics reveals dynamic genome evolution in host specialist ectomycorrhizal fungi.</title>
        <authorList>
            <person name="Lofgren L.A."/>
            <person name="Nguyen N.H."/>
            <person name="Vilgalys R."/>
            <person name="Ruytinx J."/>
            <person name="Liao H.L."/>
            <person name="Branco S."/>
            <person name="Kuo A."/>
            <person name="LaButti K."/>
            <person name="Lipzen A."/>
            <person name="Andreopoulos W."/>
            <person name="Pangilinan J."/>
            <person name="Riley R."/>
            <person name="Hundley H."/>
            <person name="Na H."/>
            <person name="Barry K."/>
            <person name="Grigoriev I.V."/>
            <person name="Stajich J.E."/>
            <person name="Kennedy P.G."/>
        </authorList>
    </citation>
    <scope>NUCLEOTIDE SEQUENCE</scope>
    <source>
        <strain evidence="1">DOB743</strain>
    </source>
</reference>
<evidence type="ECO:0000313" key="2">
    <source>
        <dbReference type="Proteomes" id="UP000714275"/>
    </source>
</evidence>
<accession>A0A9P7A3A6</accession>
<protein>
    <submittedName>
        <fullName evidence="1">Uncharacterized protein</fullName>
    </submittedName>
</protein>
<evidence type="ECO:0000313" key="1">
    <source>
        <dbReference type="EMBL" id="KAG1781303.1"/>
    </source>
</evidence>
<dbReference type="Pfam" id="PF18758">
    <property type="entry name" value="KDZ"/>
    <property type="match status" value="1"/>
</dbReference>
<keyword evidence="2" id="KW-1185">Reference proteome</keyword>
<proteinExistence type="predicted"/>
<gene>
    <name evidence="1" type="ORF">EV702DRAFT_962685</name>
</gene>
<organism evidence="1 2">
    <name type="scientific">Suillus placidus</name>
    <dbReference type="NCBI Taxonomy" id="48579"/>
    <lineage>
        <taxon>Eukaryota</taxon>
        <taxon>Fungi</taxon>
        <taxon>Dikarya</taxon>
        <taxon>Basidiomycota</taxon>
        <taxon>Agaricomycotina</taxon>
        <taxon>Agaricomycetes</taxon>
        <taxon>Agaricomycetidae</taxon>
        <taxon>Boletales</taxon>
        <taxon>Suillineae</taxon>
        <taxon>Suillaceae</taxon>
        <taxon>Suillus</taxon>
    </lineage>
</organism>
<name>A0A9P7A3A6_9AGAM</name>
<dbReference type="EMBL" id="JABBWD010000006">
    <property type="protein sequence ID" value="KAG1781303.1"/>
    <property type="molecule type" value="Genomic_DNA"/>
</dbReference>
<sequence>MFSFVIITSISFYYRVKYPLAIVAKILDIIGECILSAYDIRYQFASMVCVSLLGPAFMEKQSHLCIDTFHGYVHNYICQTQHHPLDIEGTGLEDFSVAEHIFSASNALASVICYASPYCYHVFLDLFFKQWDKDKKQTLT</sequence>
<dbReference type="Proteomes" id="UP000714275">
    <property type="component" value="Unassembled WGS sequence"/>
</dbReference>